<keyword evidence="2" id="KW-0813">Transport</keyword>
<dbReference type="CDD" id="cd03216">
    <property type="entry name" value="ABC_Carb_Monos_I"/>
    <property type="match status" value="1"/>
</dbReference>
<keyword evidence="3" id="KW-1003">Cell membrane</keyword>
<dbReference type="InterPro" id="IPR017871">
    <property type="entry name" value="ABC_transporter-like_CS"/>
</dbReference>
<dbReference type="PROSITE" id="PS00211">
    <property type="entry name" value="ABC_TRANSPORTER_1"/>
    <property type="match status" value="2"/>
</dbReference>
<feature type="domain" description="ABC transporter" evidence="10">
    <location>
        <begin position="29"/>
        <end position="260"/>
    </location>
</feature>
<keyword evidence="5" id="KW-0677">Repeat</keyword>
<keyword evidence="12" id="KW-1185">Reference proteome</keyword>
<evidence type="ECO:0000256" key="3">
    <source>
        <dbReference type="ARBA" id="ARBA00022475"/>
    </source>
</evidence>
<evidence type="ECO:0000256" key="8">
    <source>
        <dbReference type="ARBA" id="ARBA00022967"/>
    </source>
</evidence>
<evidence type="ECO:0000256" key="6">
    <source>
        <dbReference type="ARBA" id="ARBA00022741"/>
    </source>
</evidence>
<evidence type="ECO:0000256" key="7">
    <source>
        <dbReference type="ARBA" id="ARBA00022840"/>
    </source>
</evidence>
<evidence type="ECO:0000256" key="9">
    <source>
        <dbReference type="ARBA" id="ARBA00023136"/>
    </source>
</evidence>
<feature type="domain" description="ABC transporter" evidence="10">
    <location>
        <begin position="277"/>
        <end position="521"/>
    </location>
</feature>
<organism evidence="11 12">
    <name type="scientific">Acinetobacter shaoyimingii</name>
    <dbReference type="NCBI Taxonomy" id="2715164"/>
    <lineage>
        <taxon>Bacteria</taxon>
        <taxon>Pseudomonadati</taxon>
        <taxon>Pseudomonadota</taxon>
        <taxon>Gammaproteobacteria</taxon>
        <taxon>Moraxellales</taxon>
        <taxon>Moraxellaceae</taxon>
        <taxon>Acinetobacter</taxon>
    </lineage>
</organism>
<dbReference type="InterPro" id="IPR003439">
    <property type="entry name" value="ABC_transporter-like_ATP-bd"/>
</dbReference>
<evidence type="ECO:0000256" key="1">
    <source>
        <dbReference type="ARBA" id="ARBA00004202"/>
    </source>
</evidence>
<dbReference type="SMART" id="SM00382">
    <property type="entry name" value="AAA"/>
    <property type="match status" value="1"/>
</dbReference>
<dbReference type="InterPro" id="IPR003593">
    <property type="entry name" value="AAA+_ATPase"/>
</dbReference>
<keyword evidence="4" id="KW-0762">Sugar transport</keyword>
<name>A0A6G8RUR9_9GAMM</name>
<evidence type="ECO:0000259" key="10">
    <source>
        <dbReference type="PROSITE" id="PS50893"/>
    </source>
</evidence>
<comment type="subcellular location">
    <subcellularLocation>
        <location evidence="1">Cell membrane</location>
        <topology evidence="1">Peripheral membrane protein</topology>
    </subcellularLocation>
</comment>
<evidence type="ECO:0000256" key="5">
    <source>
        <dbReference type="ARBA" id="ARBA00022737"/>
    </source>
</evidence>
<dbReference type="EMBL" id="CP049801">
    <property type="protein sequence ID" value="QIO05635.1"/>
    <property type="molecule type" value="Genomic_DNA"/>
</dbReference>
<dbReference type="GO" id="GO:0005524">
    <property type="term" value="F:ATP binding"/>
    <property type="evidence" value="ECO:0007669"/>
    <property type="project" value="UniProtKB-KW"/>
</dbReference>
<gene>
    <name evidence="11" type="ORF">G8E00_06540</name>
</gene>
<dbReference type="AlphaFoldDB" id="A0A6G8RUR9"/>
<proteinExistence type="predicted"/>
<evidence type="ECO:0000256" key="2">
    <source>
        <dbReference type="ARBA" id="ARBA00022448"/>
    </source>
</evidence>
<dbReference type="RefSeq" id="WP_166222861.1">
    <property type="nucleotide sequence ID" value="NZ_CP049801.1"/>
</dbReference>
<evidence type="ECO:0000256" key="4">
    <source>
        <dbReference type="ARBA" id="ARBA00022597"/>
    </source>
</evidence>
<dbReference type="Gene3D" id="3.40.50.300">
    <property type="entry name" value="P-loop containing nucleotide triphosphate hydrolases"/>
    <property type="match status" value="2"/>
</dbReference>
<keyword evidence="8" id="KW-1278">Translocase</keyword>
<protein>
    <submittedName>
        <fullName evidence="11">ABC transporter ATP-binding protein</fullName>
    </submittedName>
</protein>
<dbReference type="FunFam" id="3.40.50.300:FF:000127">
    <property type="entry name" value="Ribose import ATP-binding protein RbsA"/>
    <property type="match status" value="1"/>
</dbReference>
<accession>A0A6G8RUR9</accession>
<sequence>MNDVSPALAEQVLTDHDANHIQKHQIERLELINICKSYNSLKANDGIHLKVQSGQIHAILGENGAGKSTLMKIIYGATKADAGQILWNGKEVKIDNPSMARKLGIGMVYQHFSLFETLTVAENILLGLDEKVDLKQLNEKIIQVSEEYGLPIDPRREVYSLSVGERQRVEIIRCLLQKPSLIILDEPTSVLTPQAVKQLFKTLRLLASQGVSILYISHKLHEIKELCDEATILRNGKVTGNVKPSENSTSDLARLMIGRDLPTYNHADFTGQKESVFSLSEVSFNSDDPFGVSLENIHLSLKTGEIMGIAGISGNGQAELLSLLSGEVETTQGEIYFEGQNISKLDPAERRNLGFGFVPEERLGRGAVPNMTLSQNALLTAFRQGLTRLGLINFNKTQAFAEQCIEKFGVKAAGPQAEARSLSGGNLQKFIVGREILQNPKVLVIAQPTWGVDVGASMFIRQTLIDLSRQGVAILVISEELEELFEISDRICVLSSGKLSAPMNSQETNAEQIGLLMSGLSSPSNINKTFDTQQVSV</sequence>
<dbReference type="PROSITE" id="PS50893">
    <property type="entry name" value="ABC_TRANSPORTER_2"/>
    <property type="match status" value="2"/>
</dbReference>
<dbReference type="SUPFAM" id="SSF52540">
    <property type="entry name" value="P-loop containing nucleoside triphosphate hydrolases"/>
    <property type="match status" value="2"/>
</dbReference>
<evidence type="ECO:0000313" key="12">
    <source>
        <dbReference type="Proteomes" id="UP000502297"/>
    </source>
</evidence>
<keyword evidence="9" id="KW-0472">Membrane</keyword>
<dbReference type="InterPro" id="IPR027417">
    <property type="entry name" value="P-loop_NTPase"/>
</dbReference>
<keyword evidence="7 11" id="KW-0067">ATP-binding</keyword>
<reference evidence="11 12" key="1">
    <citation type="submission" date="2020-03" db="EMBL/GenBank/DDBJ databases">
        <authorList>
            <person name="Zhu W."/>
        </authorList>
    </citation>
    <scope>NUCLEOTIDE SEQUENCE [LARGE SCALE GENOMIC DNA]</scope>
    <source>
        <strain evidence="11 12">323-1</strain>
    </source>
</reference>
<dbReference type="GO" id="GO:0016887">
    <property type="term" value="F:ATP hydrolysis activity"/>
    <property type="evidence" value="ECO:0007669"/>
    <property type="project" value="InterPro"/>
</dbReference>
<dbReference type="Pfam" id="PF00005">
    <property type="entry name" value="ABC_tran"/>
    <property type="match status" value="2"/>
</dbReference>
<dbReference type="GO" id="GO:0005886">
    <property type="term" value="C:plasma membrane"/>
    <property type="evidence" value="ECO:0007669"/>
    <property type="project" value="UniProtKB-SubCell"/>
</dbReference>
<dbReference type="InterPro" id="IPR050107">
    <property type="entry name" value="ABC_carbohydrate_import_ATPase"/>
</dbReference>
<keyword evidence="6" id="KW-0547">Nucleotide-binding</keyword>
<dbReference type="KEGG" id="asha:G8E00_06540"/>
<dbReference type="PANTHER" id="PTHR43790">
    <property type="entry name" value="CARBOHYDRATE TRANSPORT ATP-BINDING PROTEIN MG119-RELATED"/>
    <property type="match status" value="1"/>
</dbReference>
<dbReference type="CDD" id="cd03215">
    <property type="entry name" value="ABC_Carb_Monos_II"/>
    <property type="match status" value="1"/>
</dbReference>
<dbReference type="Proteomes" id="UP000502297">
    <property type="component" value="Chromosome"/>
</dbReference>
<evidence type="ECO:0000313" key="11">
    <source>
        <dbReference type="EMBL" id="QIO05635.1"/>
    </source>
</evidence>
<dbReference type="PANTHER" id="PTHR43790:SF4">
    <property type="entry name" value="GUANOSINE IMPORT ATP-BINDING PROTEIN NUPO"/>
    <property type="match status" value="1"/>
</dbReference>